<evidence type="ECO:0000313" key="2">
    <source>
        <dbReference type="EMBL" id="GAT12064.1"/>
    </source>
</evidence>
<organism evidence="2 3">
    <name type="scientific">Mycolicibacterium novocastrense</name>
    <name type="common">Mycobacterium novocastrense</name>
    <dbReference type="NCBI Taxonomy" id="59813"/>
    <lineage>
        <taxon>Bacteria</taxon>
        <taxon>Bacillati</taxon>
        <taxon>Actinomycetota</taxon>
        <taxon>Actinomycetes</taxon>
        <taxon>Mycobacteriales</taxon>
        <taxon>Mycobacteriaceae</taxon>
        <taxon>Mycolicibacterium</taxon>
    </lineage>
</organism>
<dbReference type="EMBL" id="BCTA01000086">
    <property type="protein sequence ID" value="GAT12064.1"/>
    <property type="molecule type" value="Genomic_DNA"/>
</dbReference>
<reference evidence="2 3" key="1">
    <citation type="journal article" date="2016" name="Genome Announc.">
        <title>Draft Genome Sequences of Five Rapidly Growing Mycobacterium Species, M. thermoresistibile, M. fortuitum subsp. acetamidolyticum, M. canariasense, M. brisbanense, and M. novocastrense.</title>
        <authorList>
            <person name="Katahira K."/>
            <person name="Ogura Y."/>
            <person name="Gotoh Y."/>
            <person name="Hayashi T."/>
        </authorList>
    </citation>
    <scope>NUCLEOTIDE SEQUENCE [LARGE SCALE GENOMIC DNA]</scope>
    <source>
        <strain evidence="2 3">JCM18114</strain>
    </source>
</reference>
<gene>
    <name evidence="2" type="ORF">RMCN_5197</name>
</gene>
<sequence length="185" mass="20855">MLDRRRASYPRLSAWFFVFLRMFLGAQMLLYGFAKVIPIQMPAPPLSALLRPYGDFSPVSVLWLQVGSSYPYEILLGSAEVLAGTLLFVPRTATLGALLSLLGMGQVFVLNMTFDVPVKILSFHLVLMSLVLLAPQVRELANVSCCTARPHPSRIRRPSKPRGRTGSRRRSRSWWASWCRSVVWC</sequence>
<evidence type="ECO:0000256" key="1">
    <source>
        <dbReference type="SAM" id="Phobius"/>
    </source>
</evidence>
<evidence type="ECO:0000313" key="3">
    <source>
        <dbReference type="Proteomes" id="UP000069773"/>
    </source>
</evidence>
<feature type="transmembrane region" description="Helical" evidence="1">
    <location>
        <begin position="96"/>
        <end position="114"/>
    </location>
</feature>
<dbReference type="RefSeq" id="WP_308206360.1">
    <property type="nucleotide sequence ID" value="NZ_BCTA01000086.1"/>
</dbReference>
<feature type="transmembrane region" description="Helical" evidence="1">
    <location>
        <begin position="12"/>
        <end position="34"/>
    </location>
</feature>
<accession>A0ABQ0KSH7</accession>
<keyword evidence="1" id="KW-1133">Transmembrane helix</keyword>
<dbReference type="Proteomes" id="UP000069773">
    <property type="component" value="Unassembled WGS sequence"/>
</dbReference>
<protein>
    <submittedName>
        <fullName evidence="2">DoxX family protein</fullName>
    </submittedName>
</protein>
<keyword evidence="1" id="KW-0812">Transmembrane</keyword>
<proteinExistence type="predicted"/>
<keyword evidence="1" id="KW-0472">Membrane</keyword>
<name>A0ABQ0KSH7_MYCNV</name>
<comment type="caution">
    <text evidence="2">The sequence shown here is derived from an EMBL/GenBank/DDBJ whole genome shotgun (WGS) entry which is preliminary data.</text>
</comment>
<keyword evidence="3" id="KW-1185">Reference proteome</keyword>